<evidence type="ECO:0000256" key="1">
    <source>
        <dbReference type="SAM" id="MobiDB-lite"/>
    </source>
</evidence>
<name>A0AA39Z3S9_9PEZI</name>
<organism evidence="3 4">
    <name type="scientific">Cercophora samala</name>
    <dbReference type="NCBI Taxonomy" id="330535"/>
    <lineage>
        <taxon>Eukaryota</taxon>
        <taxon>Fungi</taxon>
        <taxon>Dikarya</taxon>
        <taxon>Ascomycota</taxon>
        <taxon>Pezizomycotina</taxon>
        <taxon>Sordariomycetes</taxon>
        <taxon>Sordariomycetidae</taxon>
        <taxon>Sordariales</taxon>
        <taxon>Lasiosphaeriaceae</taxon>
        <taxon>Cercophora</taxon>
    </lineage>
</organism>
<dbReference type="Proteomes" id="UP001174997">
    <property type="component" value="Unassembled WGS sequence"/>
</dbReference>
<feature type="compositionally biased region" description="Polar residues" evidence="1">
    <location>
        <begin position="78"/>
        <end position="95"/>
    </location>
</feature>
<proteinExistence type="predicted"/>
<evidence type="ECO:0000313" key="4">
    <source>
        <dbReference type="Proteomes" id="UP001174997"/>
    </source>
</evidence>
<feature type="compositionally biased region" description="Basic and acidic residues" evidence="1">
    <location>
        <begin position="23"/>
        <end position="33"/>
    </location>
</feature>
<keyword evidence="2" id="KW-0812">Transmembrane</keyword>
<accession>A0AA39Z3S9</accession>
<feature type="region of interest" description="Disordered" evidence="1">
    <location>
        <begin position="68"/>
        <end position="104"/>
    </location>
</feature>
<sequence>MIRAALTRRAIVRNTRQFHSTPFRREAIKKDGPDGTTSTATGSNRSLMLLGAAIIGVAGTYGMLMGSPRTVVPDDTSKQPVSGTSPTSARANQASGKLDPNNPK</sequence>
<feature type="transmembrane region" description="Helical" evidence="2">
    <location>
        <begin position="47"/>
        <end position="64"/>
    </location>
</feature>
<comment type="caution">
    <text evidence="3">The sequence shown here is derived from an EMBL/GenBank/DDBJ whole genome shotgun (WGS) entry which is preliminary data.</text>
</comment>
<evidence type="ECO:0000313" key="3">
    <source>
        <dbReference type="EMBL" id="KAK0663476.1"/>
    </source>
</evidence>
<keyword evidence="2" id="KW-1133">Transmembrane helix</keyword>
<gene>
    <name evidence="3" type="ORF">QBC41DRAFT_329193</name>
</gene>
<dbReference type="AlphaFoldDB" id="A0AA39Z3S9"/>
<reference evidence="3" key="1">
    <citation type="submission" date="2023-06" db="EMBL/GenBank/DDBJ databases">
        <title>Genome-scale phylogeny and comparative genomics of the fungal order Sordariales.</title>
        <authorList>
            <consortium name="Lawrence Berkeley National Laboratory"/>
            <person name="Hensen N."/>
            <person name="Bonometti L."/>
            <person name="Westerberg I."/>
            <person name="Brannstrom I.O."/>
            <person name="Guillou S."/>
            <person name="Cros-Aarteil S."/>
            <person name="Calhoun S."/>
            <person name="Haridas S."/>
            <person name="Kuo A."/>
            <person name="Mondo S."/>
            <person name="Pangilinan J."/>
            <person name="Riley R."/>
            <person name="Labutti K."/>
            <person name="Andreopoulos B."/>
            <person name="Lipzen A."/>
            <person name="Chen C."/>
            <person name="Yanf M."/>
            <person name="Daum C."/>
            <person name="Ng V."/>
            <person name="Clum A."/>
            <person name="Steindorff A."/>
            <person name="Ohm R."/>
            <person name="Martin F."/>
            <person name="Silar P."/>
            <person name="Natvig D."/>
            <person name="Lalanne C."/>
            <person name="Gautier V."/>
            <person name="Ament-Velasquez S.L."/>
            <person name="Kruys A."/>
            <person name="Hutchinson M.I."/>
            <person name="Powell A.J."/>
            <person name="Barry K."/>
            <person name="Miller A.N."/>
            <person name="Grigoriev I.V."/>
            <person name="Debuchy R."/>
            <person name="Gladieux P."/>
            <person name="Thoren M.H."/>
            <person name="Johannesson H."/>
        </authorList>
    </citation>
    <scope>NUCLEOTIDE SEQUENCE</scope>
    <source>
        <strain evidence="3">CBS 307.81</strain>
    </source>
</reference>
<protein>
    <submittedName>
        <fullName evidence="3">Uncharacterized protein</fullName>
    </submittedName>
</protein>
<evidence type="ECO:0000256" key="2">
    <source>
        <dbReference type="SAM" id="Phobius"/>
    </source>
</evidence>
<keyword evidence="2" id="KW-0472">Membrane</keyword>
<feature type="region of interest" description="Disordered" evidence="1">
    <location>
        <begin position="22"/>
        <end position="42"/>
    </location>
</feature>
<keyword evidence="4" id="KW-1185">Reference proteome</keyword>
<dbReference type="EMBL" id="JAULSY010000129">
    <property type="protein sequence ID" value="KAK0663476.1"/>
    <property type="molecule type" value="Genomic_DNA"/>
</dbReference>